<organism evidence="1 2">
    <name type="scientific">Psilocybe cubensis</name>
    <name type="common">Psychedelic mushroom</name>
    <name type="synonym">Stropharia cubensis</name>
    <dbReference type="NCBI Taxonomy" id="181762"/>
    <lineage>
        <taxon>Eukaryota</taxon>
        <taxon>Fungi</taxon>
        <taxon>Dikarya</taxon>
        <taxon>Basidiomycota</taxon>
        <taxon>Agaricomycotina</taxon>
        <taxon>Agaricomycetes</taxon>
        <taxon>Agaricomycetidae</taxon>
        <taxon>Agaricales</taxon>
        <taxon>Agaricineae</taxon>
        <taxon>Strophariaceae</taxon>
        <taxon>Psilocybe</taxon>
    </lineage>
</organism>
<comment type="caution">
    <text evidence="1">The sequence shown here is derived from an EMBL/GenBank/DDBJ whole genome shotgun (WGS) entry which is preliminary data.</text>
</comment>
<evidence type="ECO:0000313" key="2">
    <source>
        <dbReference type="Proteomes" id="UP000664032"/>
    </source>
</evidence>
<name>A0ACB8HGX0_PSICU</name>
<sequence>MSDPSLGPIAFPNITGARPRLYTQKNRSQLTLNSSSIISNSSFTNNPESELTESQLRELYDNEEIDRFLNLFSAFVTEVRAPDTPTSKEAEASEYVSEENSSSSTSTYPEDDGEWTPRLDEDQDGEFLTPQISSRYSSPSKNNSISEEIANRYLLPILPHAKPATHGFTLGRLRLAVQRLYVVAFPAYNAFIQKHISLSTWENHGKSLAYCSVYWTLWWQNLLGPSLVFYVLFTLLKARIFPYPSLEDLLRHREEVSRADEFGERVSARLSASSTSVLEIWRLFRLFETTKRNIVKGKTREHTKSTSTSSLSEGRPSVNHSEDVTVLDDINDNEEAQDLKRIGLEILEDIAELHERIRNTFIWRRPSASRRYVFVLLVLFLVTLLPTQYIAKLTFFTLGFIYWHVIPVIAALPPSESRRLPPPLWDVPNDAEYAMELISQRVAAGLPINPNRPSKATKKQHSVESFEAQNAASTNTVEHSRSRENSIDWKKWGDRVTKGKSVINDIKRLKPSKAWPAHESWPPRHPMIPGIVGMIQPRANVEAHTYPCQHNSGPGLITLTHSALLFTPLMSQSPKLTIRLASVKGVKKSGLLKGLRIRWTASLEDGTKEIKEDKFPWIGNRDEVFALRIMFFTPELLSKRDSGFGLLWLAATLGSRSTFKKLPKRSVLTADISQLCDLITEPEEPLALRLSSNLMFGVVRVYKVKQEIFLNDVTICVATLKKVVQELRSSGNVQLQMVNPTVRPALLTMIPDSREAYALDYDAFVADWDEYLNMEAATRTCSIDEDDDTDFDPTQSKKKSKTKSAVKSAPAVEVMRKEAHTLDEHHEHVLSASFDMSFSNNAEQVPSSSQADVPFDNFFPFSDGLDVGEGLGDDLARELGWATSPIKSVRSNRIMGNAEKEQHGLQFDEGDYNIGAIDFDFNTEDMHIFMDEPGRVAKNARPSTPVPQQAPKMAKTPQRKENAIPRLGSVVSQRQGPSPAMSFSRMLLSQDEEQPLRDITTEESNRHNQQDLTKKTKRTRLLLDARTELTDDELKIARAKYLESQRRQRRQLLSKKTEKDSGKFIEELIWSVPKGIQEPGLRNFWQENFKVQVEARSGVLRIHPEASSDEPPSKRRKIAIPPAIEEEPRNGFYNEEPVQHDVDWNMDWVVGNDVDMAVAVDQAGDNRNSSEEPGQARRISRSASILGASNLAFDLGPRGSGNGSQRSSFFPWDHAGPSSSSGNVPFAQPEVDHIVERVDVRLRSISTTRRESPIAGSRDSHRGSITGSNVLLSPAMGGRTSQILGEDFAFEVEEAVPQEDTQQETQKSEVNLVTLERNSFNFLEYAKMQYQTLPKPEGRLEFETVAPKSTSTSHVAAAAFYHCLVLATKNLVGLKQSEPYGRIFIDII</sequence>
<reference evidence="1" key="1">
    <citation type="submission" date="2021-10" db="EMBL/GenBank/DDBJ databases">
        <title>Psilocybe cubensis genome.</title>
        <authorList>
            <person name="Mckernan K.J."/>
            <person name="Crawford S."/>
            <person name="Trippe A."/>
            <person name="Kane L.T."/>
            <person name="Mclaughlin S."/>
        </authorList>
    </citation>
    <scope>NUCLEOTIDE SEQUENCE</scope>
    <source>
        <strain evidence="1">MGC-MH-2018</strain>
    </source>
</reference>
<proteinExistence type="predicted"/>
<dbReference type="EMBL" id="JAFIQS020000001">
    <property type="protein sequence ID" value="KAH9486945.1"/>
    <property type="molecule type" value="Genomic_DNA"/>
</dbReference>
<evidence type="ECO:0000313" key="1">
    <source>
        <dbReference type="EMBL" id="KAH9486945.1"/>
    </source>
</evidence>
<accession>A0ACB8HGX0</accession>
<protein>
    <submittedName>
        <fullName evidence="1">Meiotic recombination protein rec8</fullName>
    </submittedName>
</protein>
<dbReference type="Proteomes" id="UP000664032">
    <property type="component" value="Unassembled WGS sequence"/>
</dbReference>
<keyword evidence="2" id="KW-1185">Reference proteome</keyword>
<gene>
    <name evidence="1" type="ORF">JR316_0001011</name>
</gene>